<organism evidence="11 12">
    <name type="scientific">Candidatus Naiadarchaeum limnaeum</name>
    <dbReference type="NCBI Taxonomy" id="2756139"/>
    <lineage>
        <taxon>Archaea</taxon>
        <taxon>Candidatus Undinarchaeota</taxon>
        <taxon>Candidatus Undinarchaeia</taxon>
        <taxon>Candidatus Naiadarchaeales</taxon>
        <taxon>Candidatus Naiadarchaeaceae</taxon>
        <taxon>Candidatus Naiadarchaeum</taxon>
    </lineage>
</organism>
<accession>A0A832X682</accession>
<dbReference type="NCBIfam" id="TIGR02338">
    <property type="entry name" value="gimC_beta"/>
    <property type="match status" value="1"/>
</dbReference>
<evidence type="ECO:0000256" key="4">
    <source>
        <dbReference type="ARBA" id="ARBA00016304"/>
    </source>
</evidence>
<dbReference type="AlphaFoldDB" id="A0A832X682"/>
<reference evidence="11 12" key="1">
    <citation type="journal article" name="Nat. Commun.">
        <title>Undinarchaeota illuminate DPANN phylogeny and the impact of gene transfer on archaeal evolution.</title>
        <authorList>
            <person name="Dombrowski N."/>
            <person name="Williams T.A."/>
            <person name="Sun J."/>
            <person name="Woodcroft B.J."/>
            <person name="Lee J.H."/>
            <person name="Minh B.Q."/>
            <person name="Rinke C."/>
            <person name="Spang A."/>
        </authorList>
    </citation>
    <scope>NUCLEOTIDE SEQUENCE [LARGE SCALE GENOMIC DNA]</scope>
    <source>
        <strain evidence="11">MAG_bin1129</strain>
    </source>
</reference>
<evidence type="ECO:0000256" key="8">
    <source>
        <dbReference type="ARBA" id="ARBA00033461"/>
    </source>
</evidence>
<feature type="coiled-coil region" evidence="10">
    <location>
        <begin position="1"/>
        <end position="108"/>
    </location>
</feature>
<comment type="function">
    <text evidence="7 9">Molecular chaperone capable of stabilizing a range of proteins. Seems to fulfill an ATP-independent, HSP70-like function in archaeal de novo protein folding.</text>
</comment>
<sequence length="122" mass="13803">MAQLSQEMQQKIQDFQEAQQQARVLLSQKYQIELQMKETQNALDELEKAGNTEVHKVVGQILIKSDKNTVHSELKEKVETLELRLKTIEKQEKKVMEKVKTLQEELQKGLAGLGGGNVSEGG</sequence>
<dbReference type="GO" id="GO:0006457">
    <property type="term" value="P:protein folding"/>
    <property type="evidence" value="ECO:0007669"/>
    <property type="project" value="UniProtKB-UniRule"/>
</dbReference>
<dbReference type="GO" id="GO:0005737">
    <property type="term" value="C:cytoplasm"/>
    <property type="evidence" value="ECO:0007669"/>
    <property type="project" value="UniProtKB-SubCell"/>
</dbReference>
<comment type="caution">
    <text evidence="11">The sequence shown here is derived from an EMBL/GenBank/DDBJ whole genome shotgun (WGS) entry which is preliminary data.</text>
</comment>
<comment type="subunit">
    <text evidence="3 9">Heterohexamer of two alpha and four beta subunits.</text>
</comment>
<dbReference type="InterPro" id="IPR009053">
    <property type="entry name" value="Prefoldin"/>
</dbReference>
<name>A0A832X682_9ARCH</name>
<evidence type="ECO:0000256" key="1">
    <source>
        <dbReference type="ARBA" id="ARBA00004496"/>
    </source>
</evidence>
<comment type="similarity">
    <text evidence="2 9">Belongs to the prefoldin subunit beta family.</text>
</comment>
<keyword evidence="12" id="KW-1185">Reference proteome</keyword>
<evidence type="ECO:0000256" key="5">
    <source>
        <dbReference type="ARBA" id="ARBA00022490"/>
    </source>
</evidence>
<dbReference type="Proteomes" id="UP000646946">
    <property type="component" value="Unassembled WGS sequence"/>
</dbReference>
<dbReference type="InterPro" id="IPR012713">
    <property type="entry name" value="PfdB"/>
</dbReference>
<dbReference type="Pfam" id="PF01920">
    <property type="entry name" value="Prefoldin_2"/>
    <property type="match status" value="1"/>
</dbReference>
<keyword evidence="6 9" id="KW-0143">Chaperone</keyword>
<evidence type="ECO:0000256" key="3">
    <source>
        <dbReference type="ARBA" id="ARBA00011716"/>
    </source>
</evidence>
<dbReference type="GO" id="GO:0016272">
    <property type="term" value="C:prefoldin complex"/>
    <property type="evidence" value="ECO:0007669"/>
    <property type="project" value="UniProtKB-UniRule"/>
</dbReference>
<dbReference type="EMBL" id="DVAB01000029">
    <property type="protein sequence ID" value="HIK00620.1"/>
    <property type="molecule type" value="Genomic_DNA"/>
</dbReference>
<evidence type="ECO:0000256" key="2">
    <source>
        <dbReference type="ARBA" id="ARBA00008045"/>
    </source>
</evidence>
<dbReference type="Gene3D" id="1.10.287.370">
    <property type="match status" value="1"/>
</dbReference>
<gene>
    <name evidence="9" type="primary">pfdB</name>
    <name evidence="11" type="ORF">H1016_03705</name>
</gene>
<dbReference type="GO" id="GO:0051082">
    <property type="term" value="F:unfolded protein binding"/>
    <property type="evidence" value="ECO:0007669"/>
    <property type="project" value="UniProtKB-UniRule"/>
</dbReference>
<evidence type="ECO:0000256" key="10">
    <source>
        <dbReference type="SAM" id="Coils"/>
    </source>
</evidence>
<protein>
    <recommendedName>
        <fullName evidence="4 9">Prefoldin subunit beta</fullName>
    </recommendedName>
    <alternativeName>
        <fullName evidence="8 9">GimC subunit beta</fullName>
    </alternativeName>
</protein>
<evidence type="ECO:0000313" key="11">
    <source>
        <dbReference type="EMBL" id="HIK00620.1"/>
    </source>
</evidence>
<evidence type="ECO:0000256" key="7">
    <source>
        <dbReference type="ARBA" id="ARBA00025077"/>
    </source>
</evidence>
<evidence type="ECO:0000256" key="6">
    <source>
        <dbReference type="ARBA" id="ARBA00023186"/>
    </source>
</evidence>
<dbReference type="HAMAP" id="MF_00307">
    <property type="entry name" value="PfdB"/>
    <property type="match status" value="1"/>
</dbReference>
<evidence type="ECO:0000313" key="12">
    <source>
        <dbReference type="Proteomes" id="UP000646946"/>
    </source>
</evidence>
<dbReference type="CDD" id="cd23162">
    <property type="entry name" value="Prefoldin_beta_GimC"/>
    <property type="match status" value="1"/>
</dbReference>
<dbReference type="SUPFAM" id="SSF46579">
    <property type="entry name" value="Prefoldin"/>
    <property type="match status" value="1"/>
</dbReference>
<keyword evidence="5 9" id="KW-0963">Cytoplasm</keyword>
<proteinExistence type="inferred from homology"/>
<keyword evidence="10" id="KW-0175">Coiled coil</keyword>
<dbReference type="InterPro" id="IPR002777">
    <property type="entry name" value="PFD_beta-like"/>
</dbReference>
<comment type="subcellular location">
    <subcellularLocation>
        <location evidence="1 9">Cytoplasm</location>
    </subcellularLocation>
</comment>
<evidence type="ECO:0000256" key="9">
    <source>
        <dbReference type="HAMAP-Rule" id="MF_00307"/>
    </source>
</evidence>